<dbReference type="Proteomes" id="UP000002274">
    <property type="component" value="Chromosome"/>
</dbReference>
<evidence type="ECO:0000256" key="1">
    <source>
        <dbReference type="ARBA" id="ARBA00004651"/>
    </source>
</evidence>
<dbReference type="Gene3D" id="3.10.580.10">
    <property type="entry name" value="CBS-domain"/>
    <property type="match status" value="1"/>
</dbReference>
<dbReference type="GO" id="GO:0050660">
    <property type="term" value="F:flavin adenine dinucleotide binding"/>
    <property type="evidence" value="ECO:0007669"/>
    <property type="project" value="InterPro"/>
</dbReference>
<evidence type="ECO:0000313" key="14">
    <source>
        <dbReference type="EMBL" id="ABM79225.1"/>
    </source>
</evidence>
<dbReference type="InterPro" id="IPR000644">
    <property type="entry name" value="CBS_dom"/>
</dbReference>
<dbReference type="SMART" id="SM01091">
    <property type="entry name" value="CorC_HlyC"/>
    <property type="match status" value="1"/>
</dbReference>
<dbReference type="PROSITE" id="PS51371">
    <property type="entry name" value="CBS"/>
    <property type="match status" value="1"/>
</dbReference>
<evidence type="ECO:0000256" key="7">
    <source>
        <dbReference type="ARBA" id="ARBA00023122"/>
    </source>
</evidence>
<dbReference type="InterPro" id="IPR005170">
    <property type="entry name" value="Transptr-assoc_dom"/>
</dbReference>
<dbReference type="Pfam" id="PF01595">
    <property type="entry name" value="CNNM"/>
    <property type="match status" value="1"/>
</dbReference>
<keyword evidence="5" id="KW-0677">Repeat</keyword>
<dbReference type="KEGG" id="pmf:P9303_24941"/>
<keyword evidence="3" id="KW-1003">Cell membrane</keyword>
<keyword evidence="6 10" id="KW-1133">Transmembrane helix</keyword>
<name>A2CCL5_PROM3</name>
<organism evidence="14 15">
    <name type="scientific">Prochlorococcus marinus (strain MIT 9303)</name>
    <dbReference type="NCBI Taxonomy" id="59922"/>
    <lineage>
        <taxon>Bacteria</taxon>
        <taxon>Bacillati</taxon>
        <taxon>Cyanobacteriota</taxon>
        <taxon>Cyanophyceae</taxon>
        <taxon>Synechococcales</taxon>
        <taxon>Prochlorococcaceae</taxon>
        <taxon>Prochlorococcus</taxon>
    </lineage>
</organism>
<dbReference type="BioCyc" id="PMAR59922:G1G80-2184-MONOMER"/>
<evidence type="ECO:0000256" key="10">
    <source>
        <dbReference type="PROSITE-ProRule" id="PRU01193"/>
    </source>
</evidence>
<dbReference type="InterPro" id="IPR002550">
    <property type="entry name" value="CNNM"/>
</dbReference>
<evidence type="ECO:0000256" key="4">
    <source>
        <dbReference type="ARBA" id="ARBA00022692"/>
    </source>
</evidence>
<dbReference type="InterPro" id="IPR051676">
    <property type="entry name" value="UPF0053_domain"/>
</dbReference>
<dbReference type="InterPro" id="IPR036318">
    <property type="entry name" value="FAD-bd_PCMH-like_sf"/>
</dbReference>
<accession>A2CCL5</accession>
<dbReference type="SUPFAM" id="SSF56176">
    <property type="entry name" value="FAD-binding/transporter-associated domain-like"/>
    <property type="match status" value="1"/>
</dbReference>
<evidence type="ECO:0000256" key="5">
    <source>
        <dbReference type="ARBA" id="ARBA00022737"/>
    </source>
</evidence>
<dbReference type="InterPro" id="IPR046342">
    <property type="entry name" value="CBS_dom_sf"/>
</dbReference>
<dbReference type="Gene3D" id="3.30.465.10">
    <property type="match status" value="1"/>
</dbReference>
<evidence type="ECO:0000256" key="8">
    <source>
        <dbReference type="ARBA" id="ARBA00023136"/>
    </source>
</evidence>
<sequence>MRLLFLAVLLVLPAFFAAGEVALLRLRPSRVQVLVEEQQPGASAVHRLQRRLRRALMVSQLGGMLALVALGWVGRGVGHRWWPLADPASRWLDGGLFLLLVVLATLLAGFLPKAWVLNRPEASALNLAPLLEMVMRVLAPLLALLEAVASMMLRLVGLNAHWDSLVPALSAGELESLIEIGGVTGLRPDERNILEGVFALRDTQVREVMVPRSGMVTLPVGVCFAELMRVVHSTRHARFPVIGQSLDDVRGVLDLRRLAEPISRGALQAESPLEPFLEPAVRVLETSTLAELLPMIRSGQPLLLVVDEHGGTEGLVTAADLTGEIVGDEPHADDDEPDLELIEGQSDTWMVAGDLEIIELNRQLNLDLPEADGHHTLAGFLLEKLQHIPSAGEALRCDGLQFEIVTMKGPRIERVRLILPSHDHTEE</sequence>
<dbReference type="STRING" id="59922.P9303_24941"/>
<dbReference type="Pfam" id="PF03471">
    <property type="entry name" value="CorC_HlyC"/>
    <property type="match status" value="1"/>
</dbReference>
<evidence type="ECO:0000256" key="9">
    <source>
        <dbReference type="PROSITE-ProRule" id="PRU00703"/>
    </source>
</evidence>
<dbReference type="PROSITE" id="PS51846">
    <property type="entry name" value="CNNM"/>
    <property type="match status" value="1"/>
</dbReference>
<keyword evidence="4 10" id="KW-0812">Transmembrane</keyword>
<dbReference type="PANTHER" id="PTHR43099">
    <property type="entry name" value="UPF0053 PROTEIN YRKA"/>
    <property type="match status" value="1"/>
</dbReference>
<evidence type="ECO:0000313" key="15">
    <source>
        <dbReference type="Proteomes" id="UP000002274"/>
    </source>
</evidence>
<keyword evidence="7 9" id="KW-0129">CBS domain</keyword>
<evidence type="ECO:0000256" key="11">
    <source>
        <dbReference type="SAM" id="Phobius"/>
    </source>
</evidence>
<dbReference type="InterPro" id="IPR044751">
    <property type="entry name" value="Ion_transp-like_CBS"/>
</dbReference>
<evidence type="ECO:0000256" key="2">
    <source>
        <dbReference type="ARBA" id="ARBA00006337"/>
    </source>
</evidence>
<dbReference type="RefSeq" id="WP_011827073.1">
    <property type="nucleotide sequence ID" value="NC_008820.1"/>
</dbReference>
<dbReference type="HOGENOM" id="CLU_015237_4_0_3"/>
<feature type="domain" description="CNNM transmembrane" evidence="13">
    <location>
        <begin position="1"/>
        <end position="191"/>
    </location>
</feature>
<comment type="subcellular location">
    <subcellularLocation>
        <location evidence="1">Cell membrane</location>
        <topology evidence="1">Multi-pass membrane protein</topology>
    </subcellularLocation>
</comment>
<gene>
    <name evidence="14" type="ordered locus">P9303_24941</name>
</gene>
<feature type="transmembrane region" description="Helical" evidence="11">
    <location>
        <begin position="95"/>
        <end position="117"/>
    </location>
</feature>
<feature type="transmembrane region" description="Helical" evidence="11">
    <location>
        <begin position="55"/>
        <end position="74"/>
    </location>
</feature>
<dbReference type="GO" id="GO:0005886">
    <property type="term" value="C:plasma membrane"/>
    <property type="evidence" value="ECO:0007669"/>
    <property type="project" value="UniProtKB-SubCell"/>
</dbReference>
<dbReference type="SUPFAM" id="SSF54631">
    <property type="entry name" value="CBS-domain pair"/>
    <property type="match status" value="1"/>
</dbReference>
<comment type="similarity">
    <text evidence="2">Belongs to the UPF0053 family.</text>
</comment>
<feature type="domain" description="CBS" evidence="12">
    <location>
        <begin position="273"/>
        <end position="336"/>
    </location>
</feature>
<dbReference type="PANTHER" id="PTHR43099:SF5">
    <property type="entry name" value="HLYC_CORC FAMILY TRANSPORTER"/>
    <property type="match status" value="1"/>
</dbReference>
<reference evidence="14 15" key="1">
    <citation type="journal article" date="2007" name="PLoS Genet.">
        <title>Patterns and implications of gene gain and loss in the evolution of Prochlorococcus.</title>
        <authorList>
            <person name="Kettler G.C."/>
            <person name="Martiny A.C."/>
            <person name="Huang K."/>
            <person name="Zucker J."/>
            <person name="Coleman M.L."/>
            <person name="Rodrigue S."/>
            <person name="Chen F."/>
            <person name="Lapidus A."/>
            <person name="Ferriera S."/>
            <person name="Johnson J."/>
            <person name="Steglich C."/>
            <person name="Church G.M."/>
            <person name="Richardson P."/>
            <person name="Chisholm S.W."/>
        </authorList>
    </citation>
    <scope>NUCLEOTIDE SEQUENCE [LARGE SCALE GENOMIC DNA]</scope>
    <source>
        <strain evidence="14 15">MIT 9303</strain>
    </source>
</reference>
<dbReference type="EMBL" id="CP000554">
    <property type="protein sequence ID" value="ABM79225.1"/>
    <property type="molecule type" value="Genomic_DNA"/>
</dbReference>
<keyword evidence="8 10" id="KW-0472">Membrane</keyword>
<dbReference type="CDD" id="cd04590">
    <property type="entry name" value="CBS_pair_CorC_HlyC_assoc"/>
    <property type="match status" value="1"/>
</dbReference>
<proteinExistence type="inferred from homology"/>
<protein>
    <submittedName>
        <fullName evidence="14">Hemolysin-like protein</fullName>
    </submittedName>
</protein>
<evidence type="ECO:0000259" key="12">
    <source>
        <dbReference type="PROSITE" id="PS51371"/>
    </source>
</evidence>
<dbReference type="AlphaFoldDB" id="A2CCL5"/>
<dbReference type="InterPro" id="IPR016169">
    <property type="entry name" value="FAD-bd_PCMH_sub2"/>
</dbReference>
<evidence type="ECO:0000259" key="13">
    <source>
        <dbReference type="PROSITE" id="PS51846"/>
    </source>
</evidence>
<evidence type="ECO:0000256" key="3">
    <source>
        <dbReference type="ARBA" id="ARBA00022475"/>
    </source>
</evidence>
<evidence type="ECO:0000256" key="6">
    <source>
        <dbReference type="ARBA" id="ARBA00022989"/>
    </source>
</evidence>